<evidence type="ECO:0000313" key="1">
    <source>
        <dbReference type="EMBL" id="KAJ8668757.1"/>
    </source>
</evidence>
<dbReference type="Proteomes" id="UP001239111">
    <property type="component" value="Chromosome 3"/>
</dbReference>
<reference evidence="1" key="1">
    <citation type="submission" date="2023-04" db="EMBL/GenBank/DDBJ databases">
        <title>A chromosome-level genome assembly of the parasitoid wasp Eretmocerus hayati.</title>
        <authorList>
            <person name="Zhong Y."/>
            <person name="Liu S."/>
            <person name="Liu Y."/>
        </authorList>
    </citation>
    <scope>NUCLEOTIDE SEQUENCE</scope>
    <source>
        <strain evidence="1">ZJU_SS_LIU_2023</strain>
    </source>
</reference>
<organism evidence="1 2">
    <name type="scientific">Eretmocerus hayati</name>
    <dbReference type="NCBI Taxonomy" id="131215"/>
    <lineage>
        <taxon>Eukaryota</taxon>
        <taxon>Metazoa</taxon>
        <taxon>Ecdysozoa</taxon>
        <taxon>Arthropoda</taxon>
        <taxon>Hexapoda</taxon>
        <taxon>Insecta</taxon>
        <taxon>Pterygota</taxon>
        <taxon>Neoptera</taxon>
        <taxon>Endopterygota</taxon>
        <taxon>Hymenoptera</taxon>
        <taxon>Apocrita</taxon>
        <taxon>Proctotrupomorpha</taxon>
        <taxon>Chalcidoidea</taxon>
        <taxon>Aphelinidae</taxon>
        <taxon>Aphelininae</taxon>
        <taxon>Eretmocerus</taxon>
    </lineage>
</organism>
<gene>
    <name evidence="1" type="ORF">QAD02_000016</name>
</gene>
<proteinExistence type="predicted"/>
<protein>
    <submittedName>
        <fullName evidence="1">Uncharacterized protein</fullName>
    </submittedName>
</protein>
<accession>A0ACC2NES4</accession>
<sequence length="456" mass="53420">MEGQKVSQDEGADSGMDHNKYSETELKLKEKMLKEKKAQIAKQWRQKMRNDPSHRQREVDRVTNYRLKKKYLNCRQSDKSEESHRLEKQPIRSIEHRNKDRQIRKRKLESQKSGDSQTSIILDILDQNIAGDRVLSKVRVIETSPSQSMTNQELSFNVELSLQPINAARGDLNAECGTYPHEQSSSLIQELMQSVEENKKLNGFAKQPKSVKQRNNDHKRRKRRLESNKFGDSQLSIIDIINRNIVNNKVISRKIRVIESSPSQNMSDKELNFDDEFFFSKSSRSQMIKECGMHIDQDAQQQVIDQALAQRFVTYTEHSRCSEPELRKLLNRNVPSLPRGNCLFYCFIMTYNLNMGSIQLRRILLGSPHLHDCGNPEEARQILSSDKEFGDADVIFIFSRHYQCNVCVHWHLQGRILYLQTKYDENPQFIHLRLQGNHFEPYMPTPRRAHNPVRQR</sequence>
<keyword evidence="2" id="KW-1185">Reference proteome</keyword>
<dbReference type="EMBL" id="CM056743">
    <property type="protein sequence ID" value="KAJ8668757.1"/>
    <property type="molecule type" value="Genomic_DNA"/>
</dbReference>
<comment type="caution">
    <text evidence="1">The sequence shown here is derived from an EMBL/GenBank/DDBJ whole genome shotgun (WGS) entry which is preliminary data.</text>
</comment>
<name>A0ACC2NES4_9HYME</name>
<evidence type="ECO:0000313" key="2">
    <source>
        <dbReference type="Proteomes" id="UP001239111"/>
    </source>
</evidence>